<dbReference type="EMBL" id="ODYU01008170">
    <property type="protein sequence ID" value="SOQ51551.1"/>
    <property type="molecule type" value="Genomic_DNA"/>
</dbReference>
<protein>
    <submittedName>
        <fullName evidence="2">SFRICE_023116</fullName>
    </submittedName>
</protein>
<keyword evidence="1" id="KW-1133">Transmembrane helix</keyword>
<accession>A0A2H1WES1</accession>
<feature type="transmembrane region" description="Helical" evidence="1">
    <location>
        <begin position="61"/>
        <end position="78"/>
    </location>
</feature>
<organism evidence="2">
    <name type="scientific">Spodoptera frugiperda</name>
    <name type="common">Fall armyworm</name>
    <dbReference type="NCBI Taxonomy" id="7108"/>
    <lineage>
        <taxon>Eukaryota</taxon>
        <taxon>Metazoa</taxon>
        <taxon>Ecdysozoa</taxon>
        <taxon>Arthropoda</taxon>
        <taxon>Hexapoda</taxon>
        <taxon>Insecta</taxon>
        <taxon>Pterygota</taxon>
        <taxon>Neoptera</taxon>
        <taxon>Endopterygota</taxon>
        <taxon>Lepidoptera</taxon>
        <taxon>Glossata</taxon>
        <taxon>Ditrysia</taxon>
        <taxon>Noctuoidea</taxon>
        <taxon>Noctuidae</taxon>
        <taxon>Amphipyrinae</taxon>
        <taxon>Spodoptera</taxon>
    </lineage>
</organism>
<dbReference type="AlphaFoldDB" id="A0A2H1WES1"/>
<reference evidence="2" key="1">
    <citation type="submission" date="2016-07" db="EMBL/GenBank/DDBJ databases">
        <authorList>
            <person name="Bretaudeau A."/>
        </authorList>
    </citation>
    <scope>NUCLEOTIDE SEQUENCE</scope>
    <source>
        <strain evidence="2">Rice</strain>
        <tissue evidence="2">Whole body</tissue>
    </source>
</reference>
<evidence type="ECO:0000313" key="2">
    <source>
        <dbReference type="EMBL" id="SOQ51551.1"/>
    </source>
</evidence>
<evidence type="ECO:0000256" key="1">
    <source>
        <dbReference type="SAM" id="Phobius"/>
    </source>
</evidence>
<sequence>MTSQIPCIAHTMFTCELTRIENPNEQQLGRKPARHDHLAWSEDPPFLRELYSLFPKHFSKLFYSWVVWVPCVVVYEYVKLYVCKRTHDTGENPSVV</sequence>
<proteinExistence type="predicted"/>
<keyword evidence="1" id="KW-0812">Transmembrane</keyword>
<keyword evidence="1" id="KW-0472">Membrane</keyword>
<name>A0A2H1WES1_SPOFR</name>
<gene>
    <name evidence="2" type="ORF">SFRICE_023116</name>
</gene>